<evidence type="ECO:0000313" key="4">
    <source>
        <dbReference type="Proteomes" id="UP000265614"/>
    </source>
</evidence>
<reference evidence="3 4" key="1">
    <citation type="submission" date="2018-09" db="EMBL/GenBank/DDBJ databases">
        <title>YIM 75000 draft genome.</title>
        <authorList>
            <person name="Tang S."/>
            <person name="Feng Y."/>
        </authorList>
    </citation>
    <scope>NUCLEOTIDE SEQUENCE [LARGE SCALE GENOMIC DNA]</scope>
    <source>
        <strain evidence="3 4">YIM 75000</strain>
    </source>
</reference>
<dbReference type="EMBL" id="QZEZ01000002">
    <property type="protein sequence ID" value="RJK96753.1"/>
    <property type="molecule type" value="Genomic_DNA"/>
</dbReference>
<accession>A0A3A3Z0N9</accession>
<dbReference type="InterPro" id="IPR057446">
    <property type="entry name" value="PH_bac"/>
</dbReference>
<feature type="transmembrane region" description="Helical" evidence="1">
    <location>
        <begin position="18"/>
        <end position="36"/>
    </location>
</feature>
<sequence length="178" mass="19424">MILLAAEQQEVTRLPERLAWTGLTLLVVVGIVLLAWRGWRRRAAAQGDVPPLPEAPDDLGDGLVSAEGTYVVTTTEGDWLDRIVVHGLGVRSAAILTVAERGVLFEREGAPDVWVPAAAMRGVRLERGMAGKFVEEGGLVVITWQHGERSLDSGFRNRRAEDRDAIVAAVQRIAGERR</sequence>
<feature type="domain" description="PH" evidence="2">
    <location>
        <begin position="49"/>
        <end position="170"/>
    </location>
</feature>
<evidence type="ECO:0000313" key="3">
    <source>
        <dbReference type="EMBL" id="RJK96753.1"/>
    </source>
</evidence>
<keyword evidence="1" id="KW-0812">Transmembrane</keyword>
<proteinExistence type="predicted"/>
<comment type="caution">
    <text evidence="3">The sequence shown here is derived from an EMBL/GenBank/DDBJ whole genome shotgun (WGS) entry which is preliminary data.</text>
</comment>
<organism evidence="3 4">
    <name type="scientific">Vallicoccus soli</name>
    <dbReference type="NCBI Taxonomy" id="2339232"/>
    <lineage>
        <taxon>Bacteria</taxon>
        <taxon>Bacillati</taxon>
        <taxon>Actinomycetota</taxon>
        <taxon>Actinomycetes</taxon>
        <taxon>Motilibacterales</taxon>
        <taxon>Vallicoccaceae</taxon>
        <taxon>Vallicoccus</taxon>
    </lineage>
</organism>
<name>A0A3A3Z0N9_9ACTN</name>
<dbReference type="Pfam" id="PF25362">
    <property type="entry name" value="bPH_11"/>
    <property type="match status" value="1"/>
</dbReference>
<evidence type="ECO:0000256" key="1">
    <source>
        <dbReference type="SAM" id="Phobius"/>
    </source>
</evidence>
<keyword evidence="4" id="KW-1185">Reference proteome</keyword>
<dbReference type="Proteomes" id="UP000265614">
    <property type="component" value="Unassembled WGS sequence"/>
</dbReference>
<evidence type="ECO:0000259" key="2">
    <source>
        <dbReference type="Pfam" id="PF25362"/>
    </source>
</evidence>
<dbReference type="OrthoDB" id="3826692at2"/>
<keyword evidence="1" id="KW-0472">Membrane</keyword>
<keyword evidence="1" id="KW-1133">Transmembrane helix</keyword>
<dbReference type="RefSeq" id="WP_119949469.1">
    <property type="nucleotide sequence ID" value="NZ_QZEZ01000002.1"/>
</dbReference>
<gene>
    <name evidence="3" type="ORF">D5H78_05635</name>
</gene>
<protein>
    <recommendedName>
        <fullName evidence="2">PH domain-containing protein</fullName>
    </recommendedName>
</protein>
<dbReference type="AlphaFoldDB" id="A0A3A3Z0N9"/>